<dbReference type="InterPro" id="IPR005119">
    <property type="entry name" value="LysR_subst-bd"/>
</dbReference>
<dbReference type="PROSITE" id="PS50931">
    <property type="entry name" value="HTH_LYSR"/>
    <property type="match status" value="1"/>
</dbReference>
<dbReference type="PANTHER" id="PTHR30419">
    <property type="entry name" value="HTH-TYPE TRANSCRIPTIONAL REGULATOR YBHD"/>
    <property type="match status" value="1"/>
</dbReference>
<name>A0A7Z2GA47_9BURK</name>
<dbReference type="PRINTS" id="PR00039">
    <property type="entry name" value="HTHLYSR"/>
</dbReference>
<organism evidence="7 8">
    <name type="scientific">Paraburkholderia acidiphila</name>
    <dbReference type="NCBI Taxonomy" id="2571747"/>
    <lineage>
        <taxon>Bacteria</taxon>
        <taxon>Pseudomonadati</taxon>
        <taxon>Pseudomonadota</taxon>
        <taxon>Betaproteobacteria</taxon>
        <taxon>Burkholderiales</taxon>
        <taxon>Burkholderiaceae</taxon>
        <taxon>Paraburkholderia</taxon>
    </lineage>
</organism>
<reference evidence="7 8" key="1">
    <citation type="submission" date="2019-12" db="EMBL/GenBank/DDBJ databases">
        <title>Paraburkholderia acidiphila 7Q-K02 sp. nov and Paraburkholderia acidisoli DHF22 sp. nov., two strains isolated from forest soil.</title>
        <authorList>
            <person name="Gao Z."/>
            <person name="Qiu L."/>
        </authorList>
    </citation>
    <scope>NUCLEOTIDE SEQUENCE [LARGE SCALE GENOMIC DNA]</scope>
    <source>
        <strain evidence="7 8">7Q-K02</strain>
    </source>
</reference>
<dbReference type="Gene3D" id="3.40.190.10">
    <property type="entry name" value="Periplasmic binding protein-like II"/>
    <property type="match status" value="2"/>
</dbReference>
<dbReference type="Proteomes" id="UP000434209">
    <property type="component" value="Chromosome 2"/>
</dbReference>
<evidence type="ECO:0000313" key="7">
    <source>
        <dbReference type="EMBL" id="QGZ57794.1"/>
    </source>
</evidence>
<comment type="similarity">
    <text evidence="1">Belongs to the LysR transcriptional regulatory family.</text>
</comment>
<dbReference type="EMBL" id="CP046910">
    <property type="protein sequence ID" value="QGZ57794.1"/>
    <property type="molecule type" value="Genomic_DNA"/>
</dbReference>
<evidence type="ECO:0000256" key="4">
    <source>
        <dbReference type="ARBA" id="ARBA00023163"/>
    </source>
</evidence>
<dbReference type="InterPro" id="IPR000847">
    <property type="entry name" value="LysR_HTH_N"/>
</dbReference>
<dbReference type="Pfam" id="PF00126">
    <property type="entry name" value="HTH_1"/>
    <property type="match status" value="1"/>
</dbReference>
<evidence type="ECO:0000256" key="2">
    <source>
        <dbReference type="ARBA" id="ARBA00023015"/>
    </source>
</evidence>
<accession>A0A7Z2GA47</accession>
<dbReference type="Pfam" id="PF03466">
    <property type="entry name" value="LysR_substrate"/>
    <property type="match status" value="1"/>
</dbReference>
<evidence type="ECO:0000313" key="8">
    <source>
        <dbReference type="Proteomes" id="UP000434209"/>
    </source>
</evidence>
<keyword evidence="4" id="KW-0804">Transcription</keyword>
<gene>
    <name evidence="7" type="ORF">FAZ97_23225</name>
</gene>
<proteinExistence type="inferred from homology"/>
<dbReference type="InterPro" id="IPR036388">
    <property type="entry name" value="WH-like_DNA-bd_sf"/>
</dbReference>
<keyword evidence="2" id="KW-0805">Transcription regulation</keyword>
<dbReference type="PANTHER" id="PTHR30419:SF8">
    <property type="entry name" value="NITROGEN ASSIMILATION TRANSCRIPTIONAL ACTIVATOR-RELATED"/>
    <property type="match status" value="1"/>
</dbReference>
<dbReference type="GO" id="GO:0003677">
    <property type="term" value="F:DNA binding"/>
    <property type="evidence" value="ECO:0007669"/>
    <property type="project" value="UniProtKB-KW"/>
</dbReference>
<dbReference type="InterPro" id="IPR036390">
    <property type="entry name" value="WH_DNA-bd_sf"/>
</dbReference>
<sequence>MENKRSRPRPKADVDADAAREAADEAQRQLASRLRLRHLNCFVAIAQERTLARAAARLHLSQPAVSKTLVELEQWAGARLVERGRNGAALTVQGERFLRYALDATRAVEASALALARQDAHAAPALRLGALPTVATALLPEALLRFKALRPQMGVKIHTDSNAELLRAVKAGELDLMVGRMAEPAMLQGVSFEYLYTESLLVVVRAGHPLANDSGAPSLGAVLGFPLVIAGERTAPRHHTEAFFETHGFAVPEGAIETQSASVARLIVAGSDAVWIVPQRVAQSDIDAEVLVQIDVPAPQGVEPIGILRRSTATLDEAIGVLAQQLRECAQAA</sequence>
<feature type="region of interest" description="Disordered" evidence="5">
    <location>
        <begin position="1"/>
        <end position="20"/>
    </location>
</feature>
<dbReference type="InterPro" id="IPR050950">
    <property type="entry name" value="HTH-type_LysR_regulators"/>
</dbReference>
<dbReference type="KEGG" id="pacp:FAZ97_23225"/>
<dbReference type="RefSeq" id="WP_158760732.1">
    <property type="nucleotide sequence ID" value="NZ_CP046910.1"/>
</dbReference>
<protein>
    <submittedName>
        <fullName evidence="7">LysR family transcriptional regulator</fullName>
    </submittedName>
</protein>
<dbReference type="OrthoDB" id="9814165at2"/>
<keyword evidence="8" id="KW-1185">Reference proteome</keyword>
<dbReference type="GO" id="GO:0005829">
    <property type="term" value="C:cytosol"/>
    <property type="evidence" value="ECO:0007669"/>
    <property type="project" value="TreeGrafter"/>
</dbReference>
<dbReference type="AlphaFoldDB" id="A0A7Z2GA47"/>
<evidence type="ECO:0000256" key="3">
    <source>
        <dbReference type="ARBA" id="ARBA00023125"/>
    </source>
</evidence>
<dbReference type="SUPFAM" id="SSF53850">
    <property type="entry name" value="Periplasmic binding protein-like II"/>
    <property type="match status" value="1"/>
</dbReference>
<evidence type="ECO:0000256" key="5">
    <source>
        <dbReference type="SAM" id="MobiDB-lite"/>
    </source>
</evidence>
<dbReference type="SUPFAM" id="SSF46785">
    <property type="entry name" value="Winged helix' DNA-binding domain"/>
    <property type="match status" value="1"/>
</dbReference>
<dbReference type="GO" id="GO:0003700">
    <property type="term" value="F:DNA-binding transcription factor activity"/>
    <property type="evidence" value="ECO:0007669"/>
    <property type="project" value="InterPro"/>
</dbReference>
<evidence type="ECO:0000256" key="1">
    <source>
        <dbReference type="ARBA" id="ARBA00009437"/>
    </source>
</evidence>
<evidence type="ECO:0000259" key="6">
    <source>
        <dbReference type="PROSITE" id="PS50931"/>
    </source>
</evidence>
<feature type="domain" description="HTH lysR-type" evidence="6">
    <location>
        <begin position="34"/>
        <end position="91"/>
    </location>
</feature>
<dbReference type="Gene3D" id="1.10.10.10">
    <property type="entry name" value="Winged helix-like DNA-binding domain superfamily/Winged helix DNA-binding domain"/>
    <property type="match status" value="1"/>
</dbReference>
<keyword evidence="3" id="KW-0238">DNA-binding</keyword>